<reference evidence="3 5" key="2">
    <citation type="submission" date="2016-10" db="EMBL/GenBank/DDBJ databases">
        <authorList>
            <person name="Varghese N."/>
            <person name="Submissions S."/>
        </authorList>
    </citation>
    <scope>NUCLEOTIDE SEQUENCE [LARGE SCALE GENOMIC DNA]</scope>
    <source>
        <strain evidence="3 5">DSM 22150</strain>
    </source>
</reference>
<sequence length="196" mass="22017">MKDLQALSEQILNQAQAKGQSKLEDAEKISAAKIEESRRNLVELQKARKAAVLKKIANDFDREQQTLKNKERNAVLEEKQLILKSVFQQALEKMNEWDEAHFALFLDGVLSRMDGSKAYRIVPGAKSLAHFQGKGLQQLLAKHPGVKISQGSIPNKAGFILQEGGVDYNYCFDELIEDIKNEYAAELAALAFQDEK</sequence>
<dbReference type="Proteomes" id="UP000076878">
    <property type="component" value="Unassembled WGS sequence"/>
</dbReference>
<evidence type="ECO:0000313" key="3">
    <source>
        <dbReference type="EMBL" id="SEJ50068.1"/>
    </source>
</evidence>
<dbReference type="Proteomes" id="UP000199280">
    <property type="component" value="Unassembled WGS sequence"/>
</dbReference>
<organism evidence="2 4">
    <name type="scientific">Trichococcus ilyis</name>
    <dbReference type="NCBI Taxonomy" id="640938"/>
    <lineage>
        <taxon>Bacteria</taxon>
        <taxon>Bacillati</taxon>
        <taxon>Bacillota</taxon>
        <taxon>Bacilli</taxon>
        <taxon>Lactobacillales</taxon>
        <taxon>Carnobacteriaceae</taxon>
        <taxon>Trichococcus</taxon>
    </lineage>
</organism>
<dbReference type="AlphaFoldDB" id="A0A143Z509"/>
<name>A0A143Z509_9LACT</name>
<dbReference type="EMBL" id="FJNB01000018">
    <property type="protein sequence ID" value="CZR05369.1"/>
    <property type="molecule type" value="Genomic_DNA"/>
</dbReference>
<evidence type="ECO:0000256" key="1">
    <source>
        <dbReference type="SAM" id="Coils"/>
    </source>
</evidence>
<gene>
    <name evidence="3" type="ORF">SAMN05216375_11560</name>
    <name evidence="2" type="ORF">TR210_2210</name>
</gene>
<proteinExistence type="predicted"/>
<reference evidence="2 4" key="1">
    <citation type="submission" date="2016-02" db="EMBL/GenBank/DDBJ databases">
        <authorList>
            <person name="Wen L."/>
            <person name="He K."/>
            <person name="Yang H."/>
        </authorList>
    </citation>
    <scope>NUCLEOTIDE SEQUENCE [LARGE SCALE GENOMIC DNA]</scope>
    <source>
        <strain evidence="2">Trichococcus_R210</strain>
    </source>
</reference>
<evidence type="ECO:0000313" key="4">
    <source>
        <dbReference type="Proteomes" id="UP000076878"/>
    </source>
</evidence>
<evidence type="ECO:0000313" key="5">
    <source>
        <dbReference type="Proteomes" id="UP000199280"/>
    </source>
</evidence>
<accession>A0A143Z509</accession>
<feature type="coiled-coil region" evidence="1">
    <location>
        <begin position="34"/>
        <end position="80"/>
    </location>
</feature>
<keyword evidence="1" id="KW-0175">Coiled coil</keyword>
<dbReference type="EMBL" id="FNYT01000015">
    <property type="protein sequence ID" value="SEJ50068.1"/>
    <property type="molecule type" value="Genomic_DNA"/>
</dbReference>
<dbReference type="RefSeq" id="WP_068623772.1">
    <property type="nucleotide sequence ID" value="NZ_FJNB01000018.1"/>
</dbReference>
<dbReference type="STRING" id="640938.TR210_2210"/>
<evidence type="ECO:0000313" key="2">
    <source>
        <dbReference type="EMBL" id="CZR05369.1"/>
    </source>
</evidence>
<dbReference type="SUPFAM" id="SSF160527">
    <property type="entry name" value="V-type ATPase subunit E-like"/>
    <property type="match status" value="1"/>
</dbReference>
<protein>
    <submittedName>
        <fullName evidence="3">V/A-type H+-transporting ATPase subunit E</fullName>
    </submittedName>
</protein>
<keyword evidence="5" id="KW-1185">Reference proteome</keyword>